<dbReference type="InterPro" id="IPR001584">
    <property type="entry name" value="Integrase_cat-core"/>
</dbReference>
<comment type="caution">
    <text evidence="3">The sequence shown here is derived from an EMBL/GenBank/DDBJ whole genome shotgun (WGS) entry which is preliminary data.</text>
</comment>
<dbReference type="PANTHER" id="PTHR37984">
    <property type="entry name" value="PROTEIN CBG26694"/>
    <property type="match status" value="1"/>
</dbReference>
<feature type="non-terminal residue" evidence="3">
    <location>
        <position position="1"/>
    </location>
</feature>
<gene>
    <name evidence="3" type="primary">Mfsd6</name>
    <name evidence="3" type="ORF">SNEC2469_LOCUS28278</name>
</gene>
<dbReference type="Gene3D" id="3.30.420.10">
    <property type="entry name" value="Ribonuclease H-like superfamily/Ribonuclease H"/>
    <property type="match status" value="1"/>
</dbReference>
<evidence type="ECO:0000256" key="1">
    <source>
        <dbReference type="SAM" id="MobiDB-lite"/>
    </source>
</evidence>
<evidence type="ECO:0000259" key="2">
    <source>
        <dbReference type="PROSITE" id="PS50994"/>
    </source>
</evidence>
<name>A0A813AP65_9DINO</name>
<dbReference type="OrthoDB" id="5978043at2759"/>
<dbReference type="GO" id="GO:0003676">
    <property type="term" value="F:nucleic acid binding"/>
    <property type="evidence" value="ECO:0007669"/>
    <property type="project" value="InterPro"/>
</dbReference>
<dbReference type="SUPFAM" id="SSF53098">
    <property type="entry name" value="Ribonuclease H-like"/>
    <property type="match status" value="1"/>
</dbReference>
<keyword evidence="4" id="KW-1185">Reference proteome</keyword>
<feature type="region of interest" description="Disordered" evidence="1">
    <location>
        <begin position="283"/>
        <end position="338"/>
    </location>
</feature>
<dbReference type="AlphaFoldDB" id="A0A813AP65"/>
<accession>A0A813AP65</accession>
<evidence type="ECO:0000313" key="4">
    <source>
        <dbReference type="Proteomes" id="UP000601435"/>
    </source>
</evidence>
<proteinExistence type="predicted"/>
<dbReference type="InterPro" id="IPR036397">
    <property type="entry name" value="RNaseH_sf"/>
</dbReference>
<dbReference type="EMBL" id="CAJNJA010061092">
    <property type="protein sequence ID" value="CAE7872695.1"/>
    <property type="molecule type" value="Genomic_DNA"/>
</dbReference>
<feature type="non-terminal residue" evidence="3">
    <location>
        <position position="846"/>
    </location>
</feature>
<evidence type="ECO:0000313" key="3">
    <source>
        <dbReference type="EMBL" id="CAE7872695.1"/>
    </source>
</evidence>
<dbReference type="PANTHER" id="PTHR37984:SF5">
    <property type="entry name" value="PROTEIN NYNRIN-LIKE"/>
    <property type="match status" value="1"/>
</dbReference>
<feature type="domain" description="Integrase catalytic" evidence="2">
    <location>
        <begin position="708"/>
        <end position="846"/>
    </location>
</feature>
<protein>
    <submittedName>
        <fullName evidence="3">Mfsd6 protein</fullName>
    </submittedName>
</protein>
<dbReference type="Pfam" id="PF00665">
    <property type="entry name" value="rve"/>
    <property type="match status" value="1"/>
</dbReference>
<reference evidence="3" key="1">
    <citation type="submission" date="2021-02" db="EMBL/GenBank/DDBJ databases">
        <authorList>
            <person name="Dougan E. K."/>
            <person name="Rhodes N."/>
            <person name="Thang M."/>
            <person name="Chan C."/>
        </authorList>
    </citation>
    <scope>NUCLEOTIDE SEQUENCE</scope>
</reference>
<dbReference type="PROSITE" id="PS50994">
    <property type="entry name" value="INTEGRASE"/>
    <property type="match status" value="1"/>
</dbReference>
<feature type="compositionally biased region" description="Low complexity" evidence="1">
    <location>
        <begin position="286"/>
        <end position="304"/>
    </location>
</feature>
<sequence>MFPAFCLEVSEKRWKRQGVDGVIEVQVSNFEWCRRRAAALKPFDAEPQALTLEATQTNDCNTVTSSMKPRPAGKTRVIKPVVADAPRSSPYRAGGRSLPTPMPTTSRKHFGGLLLWLLQRPSLRYVPLPYGSVRSPAQWKEQAESMVKNGALPRRHYRRALLDNLFDNLELLKDGAYLRDRLGLRLAFLEDPMLDGMMAAKATRGTRAAIQNQLVDKLKREAAEKHEKGEALKAARRLLGPRGGLPTLKGDLLRLAVLLNVEVGSTETVDKIKQRLRPMVNALRGTPAEETTTSATASSSAPAARTDPLPAPPGDRRQDDQGQPPLLTAGPMPAADLDRNTVLREVEAMMEQRDNRMQAMLAQTMQHMMALANQGVHRHGDEALSPDSNMGFTAVDLETAWGKYSRDRKLLNATAQDVCEAFETVAAQDYDAALTEPFIGLGGNWPYPSRPSLGHTLVAAARHRGHQVTTASLDSPARRPFFMCFRLAGPSPLLNFSGKQARLDAEKKNLESEAAVLQAAMAQRRSGRHFLIEFGRGARPDRTPEGKELLEELGEADFVMNGRRYVTSSPSFVTALRAGKDAALEDLAALTLQGIEKQFDEDHQAGNVHEGLAAETFDGDGSLLDFEEDESDVDEPGLATEEERTVKAIPVAVRQAVRRLHENTGHRSPLRLARALVIAGAPPEAILAAKQLKCSLCDERRPPKVQRPASLPGPREIGDQVGIDIFDVFDGVGTRFSVLHAVDAATRFQMAVLVERKASEEVVNFIRERWAPVFGVPRTLVCDQGREFISHELEDFASGVNMHLYHIAVGAPWQNGLCERTGGILKTLVSACVAARSLMGTEEMKI</sequence>
<dbReference type="Proteomes" id="UP000601435">
    <property type="component" value="Unassembled WGS sequence"/>
</dbReference>
<organism evidence="3 4">
    <name type="scientific">Symbiodinium necroappetens</name>
    <dbReference type="NCBI Taxonomy" id="1628268"/>
    <lineage>
        <taxon>Eukaryota</taxon>
        <taxon>Sar</taxon>
        <taxon>Alveolata</taxon>
        <taxon>Dinophyceae</taxon>
        <taxon>Suessiales</taxon>
        <taxon>Symbiodiniaceae</taxon>
        <taxon>Symbiodinium</taxon>
    </lineage>
</organism>
<dbReference type="InterPro" id="IPR012337">
    <property type="entry name" value="RNaseH-like_sf"/>
</dbReference>
<dbReference type="InterPro" id="IPR050951">
    <property type="entry name" value="Retrovirus_Pol_polyprotein"/>
</dbReference>
<dbReference type="GO" id="GO:0015074">
    <property type="term" value="P:DNA integration"/>
    <property type="evidence" value="ECO:0007669"/>
    <property type="project" value="InterPro"/>
</dbReference>